<dbReference type="EMBL" id="CAKOGL010000001">
    <property type="protein sequence ID" value="CAH2083762.1"/>
    <property type="molecule type" value="Genomic_DNA"/>
</dbReference>
<gene>
    <name evidence="1" type="ORF">EEDITHA_LOCUS400</name>
</gene>
<dbReference type="AlphaFoldDB" id="A0AAU9TCI3"/>
<reference evidence="1" key="1">
    <citation type="submission" date="2022-03" db="EMBL/GenBank/DDBJ databases">
        <authorList>
            <person name="Tunstrom K."/>
        </authorList>
    </citation>
    <scope>NUCLEOTIDE SEQUENCE</scope>
</reference>
<evidence type="ECO:0000313" key="1">
    <source>
        <dbReference type="EMBL" id="CAH2083762.1"/>
    </source>
</evidence>
<name>A0AAU9TCI3_EUPED</name>
<proteinExistence type="predicted"/>
<keyword evidence="2" id="KW-1185">Reference proteome</keyword>
<evidence type="ECO:0000313" key="2">
    <source>
        <dbReference type="Proteomes" id="UP001153954"/>
    </source>
</evidence>
<accession>A0AAU9TCI3</accession>
<dbReference type="Proteomes" id="UP001153954">
    <property type="component" value="Unassembled WGS sequence"/>
</dbReference>
<comment type="caution">
    <text evidence="1">The sequence shown here is derived from an EMBL/GenBank/DDBJ whole genome shotgun (WGS) entry which is preliminary data.</text>
</comment>
<organism evidence="1 2">
    <name type="scientific">Euphydryas editha</name>
    <name type="common">Edith's checkerspot</name>
    <dbReference type="NCBI Taxonomy" id="104508"/>
    <lineage>
        <taxon>Eukaryota</taxon>
        <taxon>Metazoa</taxon>
        <taxon>Ecdysozoa</taxon>
        <taxon>Arthropoda</taxon>
        <taxon>Hexapoda</taxon>
        <taxon>Insecta</taxon>
        <taxon>Pterygota</taxon>
        <taxon>Neoptera</taxon>
        <taxon>Endopterygota</taxon>
        <taxon>Lepidoptera</taxon>
        <taxon>Glossata</taxon>
        <taxon>Ditrysia</taxon>
        <taxon>Papilionoidea</taxon>
        <taxon>Nymphalidae</taxon>
        <taxon>Nymphalinae</taxon>
        <taxon>Euphydryas</taxon>
    </lineage>
</organism>
<protein>
    <submittedName>
        <fullName evidence="1">Uncharacterized protein</fullName>
    </submittedName>
</protein>
<sequence>MSTSERSPPLSPSLLYPKKRRRTLKIDNSTQTEPNFVCFIKSGESENDLTAVINLPDANFFNERPRDPRNEYFASLIAFEMENVRPDMRSVLYMKIIDLIYHARGNSTEEVQGEMGRG</sequence>